<accession>A0A2G1XK80</accession>
<organism evidence="1 2">
    <name type="scientific">Streptomyces cinnamoneus</name>
    <name type="common">Streptoverticillium cinnamoneum</name>
    <dbReference type="NCBI Taxonomy" id="53446"/>
    <lineage>
        <taxon>Bacteria</taxon>
        <taxon>Bacillati</taxon>
        <taxon>Actinomycetota</taxon>
        <taxon>Actinomycetes</taxon>
        <taxon>Kitasatosporales</taxon>
        <taxon>Streptomycetaceae</taxon>
        <taxon>Streptomyces</taxon>
        <taxon>Streptomyces cinnamoneus group</taxon>
    </lineage>
</organism>
<keyword evidence="2" id="KW-1185">Reference proteome</keyword>
<evidence type="ECO:0000313" key="2">
    <source>
        <dbReference type="Proteomes" id="UP000222531"/>
    </source>
</evidence>
<gene>
    <name evidence="1" type="ORF">BLA24_13125</name>
</gene>
<proteinExistence type="predicted"/>
<dbReference type="AlphaFoldDB" id="A0A2G1XK80"/>
<sequence>MAGSRWSFQGPTVRSPSGLTAFTVAATFSSTGSLSFSHVTSVVTWPWTCPVTSTFKVSPWACAAGAAVRARARAVRAVTAGRAARWRMVGCLRWGGAAGAAAYGGGG</sequence>
<reference evidence="1 2" key="1">
    <citation type="journal article" date="2017" name="Biochemistry">
        <title>Identification of the Biosynthetic Pathway for the Antibiotic Bicyclomycin.</title>
        <authorList>
            <person name="Patteson J."/>
            <person name="Cai W."/>
            <person name="Johnson R.A."/>
            <person name="Santa Maria K."/>
            <person name="Li B."/>
        </authorList>
    </citation>
    <scope>NUCLEOTIDE SEQUENCE [LARGE SCALE GENOMIC DNA]</scope>
    <source>
        <strain evidence="1 2">ATCC 21532</strain>
    </source>
</reference>
<evidence type="ECO:0000313" key="1">
    <source>
        <dbReference type="EMBL" id="PHQ51549.1"/>
    </source>
</evidence>
<comment type="caution">
    <text evidence="1">The sequence shown here is derived from an EMBL/GenBank/DDBJ whole genome shotgun (WGS) entry which is preliminary data.</text>
</comment>
<dbReference type="Proteomes" id="UP000222531">
    <property type="component" value="Unassembled WGS sequence"/>
</dbReference>
<name>A0A2G1XK80_STRCJ</name>
<dbReference type="EMBL" id="NHZO01000144">
    <property type="protein sequence ID" value="PHQ51549.1"/>
    <property type="molecule type" value="Genomic_DNA"/>
</dbReference>
<protein>
    <submittedName>
        <fullName evidence="1">Uncharacterized protein</fullName>
    </submittedName>
</protein>